<dbReference type="EMBL" id="JACIIX010000030">
    <property type="protein sequence ID" value="MBB6212498.1"/>
    <property type="molecule type" value="Genomic_DNA"/>
</dbReference>
<gene>
    <name evidence="1" type="ORF">FHS48_003954</name>
</gene>
<name>A0A7W9ZJ88_NOVIT</name>
<feature type="non-terminal residue" evidence="1">
    <location>
        <position position="1"/>
    </location>
</feature>
<evidence type="ECO:0000313" key="2">
    <source>
        <dbReference type="Proteomes" id="UP000544872"/>
    </source>
</evidence>
<dbReference type="AlphaFoldDB" id="A0A7W9ZJ88"/>
<comment type="caution">
    <text evidence="1">The sequence shown here is derived from an EMBL/GenBank/DDBJ whole genome shotgun (WGS) entry which is preliminary data.</text>
</comment>
<sequence>SPEQVIHRKFVQNISWAGGDMADIPEFLADLVDVVVQIRRSEDGMRRITDIWEVRANRYVMRHGREDLP</sequence>
<keyword evidence="2" id="KW-1185">Reference proteome</keyword>
<organism evidence="1 2">
    <name type="scientific">Novispirillum itersonii</name>
    <name type="common">Aquaspirillum itersonii</name>
    <dbReference type="NCBI Taxonomy" id="189"/>
    <lineage>
        <taxon>Bacteria</taxon>
        <taxon>Pseudomonadati</taxon>
        <taxon>Pseudomonadota</taxon>
        <taxon>Alphaproteobacteria</taxon>
        <taxon>Rhodospirillales</taxon>
        <taxon>Novispirillaceae</taxon>
        <taxon>Novispirillum</taxon>
    </lineage>
</organism>
<reference evidence="1 2" key="1">
    <citation type="submission" date="2020-08" db="EMBL/GenBank/DDBJ databases">
        <title>Genomic Encyclopedia of Type Strains, Phase IV (KMG-IV): sequencing the most valuable type-strain genomes for metagenomic binning, comparative biology and taxonomic classification.</title>
        <authorList>
            <person name="Goeker M."/>
        </authorList>
    </citation>
    <scope>NUCLEOTIDE SEQUENCE [LARGE SCALE GENOMIC DNA]</scope>
    <source>
        <strain evidence="1 2">DSM 11590</strain>
    </source>
</reference>
<evidence type="ECO:0000313" key="1">
    <source>
        <dbReference type="EMBL" id="MBB6212498.1"/>
    </source>
</evidence>
<dbReference type="Proteomes" id="UP000544872">
    <property type="component" value="Unassembled WGS sequence"/>
</dbReference>
<protein>
    <submittedName>
        <fullName evidence="1">Flp pilus assembly CpaF family ATPase</fullName>
    </submittedName>
</protein>
<accession>A0A7W9ZJ88</accession>
<proteinExistence type="predicted"/>